<feature type="domain" description="Amino acid transporter transmembrane" evidence="12">
    <location>
        <begin position="70"/>
        <end position="139"/>
    </location>
</feature>
<evidence type="ECO:0000256" key="8">
    <source>
        <dbReference type="ARBA" id="ARBA00023136"/>
    </source>
</evidence>
<keyword evidence="6" id="KW-0029">Amino-acid transport</keyword>
<evidence type="ECO:0000256" key="6">
    <source>
        <dbReference type="ARBA" id="ARBA00022970"/>
    </source>
</evidence>
<evidence type="ECO:0000259" key="12">
    <source>
        <dbReference type="Pfam" id="PF01490"/>
    </source>
</evidence>
<keyword evidence="9" id="KW-0927">Auxin signaling pathway</keyword>
<keyword evidence="4 11" id="KW-0812">Transmembrane</keyword>
<keyword evidence="5" id="KW-0769">Symport</keyword>
<reference evidence="13 14" key="1">
    <citation type="submission" date="2024-01" db="EMBL/GenBank/DDBJ databases">
        <title>A telomere-to-telomere, gap-free genome of sweet tea (Lithocarpus litseifolius).</title>
        <authorList>
            <person name="Zhou J."/>
        </authorList>
    </citation>
    <scope>NUCLEOTIDE SEQUENCE [LARGE SCALE GENOMIC DNA]</scope>
    <source>
        <strain evidence="13">Zhou-2022a</strain>
        <tissue evidence="13">Leaf</tissue>
    </source>
</reference>
<dbReference type="GO" id="GO:0009734">
    <property type="term" value="P:auxin-activated signaling pathway"/>
    <property type="evidence" value="ECO:0007669"/>
    <property type="project" value="UniProtKB-KW"/>
</dbReference>
<proteinExistence type="inferred from homology"/>
<gene>
    <name evidence="13" type="ORF">SO802_027856</name>
</gene>
<evidence type="ECO:0000256" key="1">
    <source>
        <dbReference type="ARBA" id="ARBA00004127"/>
    </source>
</evidence>
<accession>A0AAW2BR60</accession>
<evidence type="ECO:0000313" key="14">
    <source>
        <dbReference type="Proteomes" id="UP001459277"/>
    </source>
</evidence>
<organism evidence="13 14">
    <name type="scientific">Lithocarpus litseifolius</name>
    <dbReference type="NCBI Taxonomy" id="425828"/>
    <lineage>
        <taxon>Eukaryota</taxon>
        <taxon>Viridiplantae</taxon>
        <taxon>Streptophyta</taxon>
        <taxon>Embryophyta</taxon>
        <taxon>Tracheophyta</taxon>
        <taxon>Spermatophyta</taxon>
        <taxon>Magnoliopsida</taxon>
        <taxon>eudicotyledons</taxon>
        <taxon>Gunneridae</taxon>
        <taxon>Pentapetalae</taxon>
        <taxon>rosids</taxon>
        <taxon>fabids</taxon>
        <taxon>Fagales</taxon>
        <taxon>Fagaceae</taxon>
        <taxon>Lithocarpus</taxon>
    </lineage>
</organism>
<dbReference type="PANTHER" id="PTHR48017">
    <property type="entry name" value="OS05G0424000 PROTEIN-RELATED"/>
    <property type="match status" value="1"/>
</dbReference>
<evidence type="ECO:0000256" key="9">
    <source>
        <dbReference type="ARBA" id="ARBA00023294"/>
    </source>
</evidence>
<dbReference type="GO" id="GO:0015293">
    <property type="term" value="F:symporter activity"/>
    <property type="evidence" value="ECO:0007669"/>
    <property type="project" value="UniProtKB-KW"/>
</dbReference>
<feature type="transmembrane region" description="Helical" evidence="11">
    <location>
        <begin position="72"/>
        <end position="93"/>
    </location>
</feature>
<evidence type="ECO:0000256" key="7">
    <source>
        <dbReference type="ARBA" id="ARBA00022989"/>
    </source>
</evidence>
<evidence type="ECO:0000256" key="5">
    <source>
        <dbReference type="ARBA" id="ARBA00022847"/>
    </source>
</evidence>
<evidence type="ECO:0000256" key="2">
    <source>
        <dbReference type="ARBA" id="ARBA00005590"/>
    </source>
</evidence>
<comment type="similarity">
    <text evidence="2">Belongs to the amino acid/polyamine transporter 2 family. Amino acid/auxin permease (AAAP) (TC 2.A.18.1) subfamily.</text>
</comment>
<protein>
    <recommendedName>
        <fullName evidence="12">Amino acid transporter transmembrane domain-containing protein</fullName>
    </recommendedName>
</protein>
<evidence type="ECO:0000256" key="10">
    <source>
        <dbReference type="ARBA" id="ARBA00045588"/>
    </source>
</evidence>
<dbReference type="GO" id="GO:0012505">
    <property type="term" value="C:endomembrane system"/>
    <property type="evidence" value="ECO:0007669"/>
    <property type="project" value="UniProtKB-SubCell"/>
</dbReference>
<evidence type="ECO:0000256" key="4">
    <source>
        <dbReference type="ARBA" id="ARBA00022692"/>
    </source>
</evidence>
<comment type="subcellular location">
    <subcellularLocation>
        <location evidence="1">Endomembrane system</location>
        <topology evidence="1">Multi-pass membrane protein</topology>
    </subcellularLocation>
</comment>
<keyword evidence="3" id="KW-0813">Transport</keyword>
<comment type="caution">
    <text evidence="13">The sequence shown here is derived from an EMBL/GenBank/DDBJ whole genome shotgun (WGS) entry which is preliminary data.</text>
</comment>
<keyword evidence="8 11" id="KW-0472">Membrane</keyword>
<dbReference type="EMBL" id="JAZDWU010000010">
    <property type="protein sequence ID" value="KAK9987617.1"/>
    <property type="molecule type" value="Genomic_DNA"/>
</dbReference>
<dbReference type="Proteomes" id="UP001459277">
    <property type="component" value="Unassembled WGS sequence"/>
</dbReference>
<feature type="non-terminal residue" evidence="13">
    <location>
        <position position="143"/>
    </location>
</feature>
<dbReference type="InterPro" id="IPR013057">
    <property type="entry name" value="AA_transpt_TM"/>
</dbReference>
<comment type="function">
    <text evidence="10">Carrier protein involved in proton-driven auxin influx. Mediates the formation of auxin gradient from developing leaves (site of auxin biosynthesis) to tips by contributing to the loading of auxin in vascular tissues and facilitating acropetal (base to tip) auxin transport within inner tissues of the root apex, and basipetal (tip to base) auxin transport within outer tissues of the root apex. May be involved in lateral roots and nodules formation.</text>
</comment>
<feature type="transmembrane region" description="Helical" evidence="11">
    <location>
        <begin position="99"/>
        <end position="121"/>
    </location>
</feature>
<evidence type="ECO:0000313" key="13">
    <source>
        <dbReference type="EMBL" id="KAK9987617.1"/>
    </source>
</evidence>
<dbReference type="Pfam" id="PF01490">
    <property type="entry name" value="Aa_trans"/>
    <property type="match status" value="1"/>
</dbReference>
<evidence type="ECO:0000256" key="11">
    <source>
        <dbReference type="SAM" id="Phobius"/>
    </source>
</evidence>
<sequence>MAEMVEPNYRKVIPLPASPSNTKTPGELMQMITIIDSDPSKDVTTSASLQGYQQNPQEAWLPITESRNGNTCFAAFHLLCSGIGLSALLLPVAFVTLGWAWGIICLSLAFAWQLHTIFILVRLHESVPGIRYSRYMQLAIVSF</sequence>
<dbReference type="AlphaFoldDB" id="A0AAW2BR60"/>
<keyword evidence="7 11" id="KW-1133">Transmembrane helix</keyword>
<dbReference type="GO" id="GO:0006865">
    <property type="term" value="P:amino acid transport"/>
    <property type="evidence" value="ECO:0007669"/>
    <property type="project" value="UniProtKB-KW"/>
</dbReference>
<keyword evidence="14" id="KW-1185">Reference proteome</keyword>
<evidence type="ECO:0000256" key="3">
    <source>
        <dbReference type="ARBA" id="ARBA00022448"/>
    </source>
</evidence>
<name>A0AAW2BR60_9ROSI</name>